<organism evidence="1 2">
    <name type="scientific">Vigna mungo</name>
    <name type="common">Black gram</name>
    <name type="synonym">Phaseolus mungo</name>
    <dbReference type="NCBI Taxonomy" id="3915"/>
    <lineage>
        <taxon>Eukaryota</taxon>
        <taxon>Viridiplantae</taxon>
        <taxon>Streptophyta</taxon>
        <taxon>Embryophyta</taxon>
        <taxon>Tracheophyta</taxon>
        <taxon>Spermatophyta</taxon>
        <taxon>Magnoliopsida</taxon>
        <taxon>eudicotyledons</taxon>
        <taxon>Gunneridae</taxon>
        <taxon>Pentapetalae</taxon>
        <taxon>rosids</taxon>
        <taxon>fabids</taxon>
        <taxon>Fabales</taxon>
        <taxon>Fabaceae</taxon>
        <taxon>Papilionoideae</taxon>
        <taxon>50 kb inversion clade</taxon>
        <taxon>NPAAA clade</taxon>
        <taxon>indigoferoid/millettioid clade</taxon>
        <taxon>Phaseoleae</taxon>
        <taxon>Vigna</taxon>
    </lineage>
</organism>
<sequence>MFLSSFLVWHKDILDQRFLDGKKLRELFLQFGSIHLIVAPWSYDHLGLLFKVEVDPLEAWINVIPVHLKNLVVAHCPRICEVPDAPQVSLRHLNRNRQKFIQNGHAVWNVDHFVITRNLGDEVTWITQVG</sequence>
<evidence type="ECO:0000313" key="2">
    <source>
        <dbReference type="Proteomes" id="UP001374535"/>
    </source>
</evidence>
<dbReference type="EMBL" id="CP144693">
    <property type="protein sequence ID" value="WVZ00016.1"/>
    <property type="molecule type" value="Genomic_DNA"/>
</dbReference>
<name>A0AAQ3RQ64_VIGMU</name>
<proteinExistence type="predicted"/>
<evidence type="ECO:0000313" key="1">
    <source>
        <dbReference type="EMBL" id="WVZ00016.1"/>
    </source>
</evidence>
<keyword evidence="2" id="KW-1185">Reference proteome</keyword>
<accession>A0AAQ3RQ64</accession>
<protein>
    <submittedName>
        <fullName evidence="1">Uncharacterized protein</fullName>
    </submittedName>
</protein>
<dbReference type="Proteomes" id="UP001374535">
    <property type="component" value="Chromosome 8"/>
</dbReference>
<gene>
    <name evidence="1" type="ORF">V8G54_026085</name>
</gene>
<reference evidence="1 2" key="1">
    <citation type="journal article" date="2023" name="Life. Sci Alliance">
        <title>Evolutionary insights into 3D genome organization and epigenetic landscape of Vigna mungo.</title>
        <authorList>
            <person name="Junaid A."/>
            <person name="Singh B."/>
            <person name="Bhatia S."/>
        </authorList>
    </citation>
    <scope>NUCLEOTIDE SEQUENCE [LARGE SCALE GENOMIC DNA]</scope>
    <source>
        <strain evidence="1">Urdbean</strain>
    </source>
</reference>
<dbReference type="AlphaFoldDB" id="A0AAQ3RQ64"/>